<dbReference type="AlphaFoldDB" id="A0A7G2E1U3"/>
<accession>A0A7G2E1U3</accession>
<sequence>MESRMLENSATTFSNPNRISSLRPDLTEQKTGFHGLADTSNFDWASFAGNVEHNNSVPELGMSHVVPNLEYNCGYLKTEEEVESSHGFNNSGELAQKGYGVDSFGYSGQVGGFGFM</sequence>
<dbReference type="EMBL" id="LR881466">
    <property type="protein sequence ID" value="CAD5315379.1"/>
    <property type="molecule type" value="Genomic_DNA"/>
</dbReference>
<feature type="compositionally biased region" description="Polar residues" evidence="1">
    <location>
        <begin position="1"/>
        <end position="20"/>
    </location>
</feature>
<organism evidence="2 3">
    <name type="scientific">Arabidopsis thaliana</name>
    <name type="common">Mouse-ear cress</name>
    <dbReference type="NCBI Taxonomy" id="3702"/>
    <lineage>
        <taxon>Eukaryota</taxon>
        <taxon>Viridiplantae</taxon>
        <taxon>Streptophyta</taxon>
        <taxon>Embryophyta</taxon>
        <taxon>Tracheophyta</taxon>
        <taxon>Spermatophyta</taxon>
        <taxon>Magnoliopsida</taxon>
        <taxon>eudicotyledons</taxon>
        <taxon>Gunneridae</taxon>
        <taxon>Pentapetalae</taxon>
        <taxon>rosids</taxon>
        <taxon>malvids</taxon>
        <taxon>Brassicales</taxon>
        <taxon>Brassicaceae</taxon>
        <taxon>Camelineae</taxon>
        <taxon>Arabidopsis</taxon>
    </lineage>
</organism>
<name>A0A7G2E1U3_ARATH</name>
<reference evidence="2 3" key="1">
    <citation type="submission" date="2020-09" db="EMBL/GenBank/DDBJ databases">
        <authorList>
            <person name="Ashkenazy H."/>
        </authorList>
    </citation>
    <scope>NUCLEOTIDE SEQUENCE [LARGE SCALE GENOMIC DNA]</scope>
    <source>
        <strain evidence="3">cv. Cdm-0</strain>
    </source>
</reference>
<gene>
    <name evidence="2" type="ORF">AT9943_LOCUS3754</name>
</gene>
<feature type="region of interest" description="Disordered" evidence="1">
    <location>
        <begin position="1"/>
        <end position="24"/>
    </location>
</feature>
<proteinExistence type="predicted"/>
<dbReference type="Proteomes" id="UP000516314">
    <property type="component" value="Chromosome 1"/>
</dbReference>
<evidence type="ECO:0000313" key="3">
    <source>
        <dbReference type="Proteomes" id="UP000516314"/>
    </source>
</evidence>
<evidence type="ECO:0000256" key="1">
    <source>
        <dbReference type="SAM" id="MobiDB-lite"/>
    </source>
</evidence>
<protein>
    <submittedName>
        <fullName evidence="2">(thale cress) hypothetical protein</fullName>
    </submittedName>
</protein>
<evidence type="ECO:0000313" key="2">
    <source>
        <dbReference type="EMBL" id="CAD5315379.1"/>
    </source>
</evidence>